<proteinExistence type="predicted"/>
<dbReference type="OrthoDB" id="1741137at2759"/>
<dbReference type="Proteomes" id="UP000283530">
    <property type="component" value="Unassembled WGS sequence"/>
</dbReference>
<accession>A0A3S3R3X4</accession>
<comment type="caution">
    <text evidence="1">The sequence shown here is derived from an EMBL/GenBank/DDBJ whole genome shotgun (WGS) entry which is preliminary data.</text>
</comment>
<sequence>MSKNALEQVRDTVVRLEETVDGLSETIADHITHGPKIVALTEKVGSLEMSLAEAVAQIEELKVHMQSTTDFFKEQIKTFSDELILFKRAVRTTGSSTENGRVKVPEPKPFAGTRNTKELENFLWDMELYFAAAHIPIEERVTITSMYLSGGVKLWWQTRVDDY</sequence>
<evidence type="ECO:0008006" key="3">
    <source>
        <dbReference type="Google" id="ProtNLM"/>
    </source>
</evidence>
<protein>
    <recommendedName>
        <fullName evidence="3">Retrotransposon gag domain-containing protein</fullName>
    </recommendedName>
</protein>
<keyword evidence="2" id="KW-1185">Reference proteome</keyword>
<dbReference type="AlphaFoldDB" id="A0A3S3R3X4"/>
<dbReference type="EMBL" id="QPKB01000011">
    <property type="protein sequence ID" value="RWR95039.1"/>
    <property type="molecule type" value="Genomic_DNA"/>
</dbReference>
<gene>
    <name evidence="1" type="ORF">CKAN_02436000</name>
</gene>
<organism evidence="1 2">
    <name type="scientific">Cinnamomum micranthum f. kanehirae</name>
    <dbReference type="NCBI Taxonomy" id="337451"/>
    <lineage>
        <taxon>Eukaryota</taxon>
        <taxon>Viridiplantae</taxon>
        <taxon>Streptophyta</taxon>
        <taxon>Embryophyta</taxon>
        <taxon>Tracheophyta</taxon>
        <taxon>Spermatophyta</taxon>
        <taxon>Magnoliopsida</taxon>
        <taxon>Magnoliidae</taxon>
        <taxon>Laurales</taxon>
        <taxon>Lauraceae</taxon>
        <taxon>Cinnamomum</taxon>
    </lineage>
</organism>
<name>A0A3S3R3X4_9MAGN</name>
<reference evidence="1 2" key="1">
    <citation type="journal article" date="2019" name="Nat. Plants">
        <title>Stout camphor tree genome fills gaps in understanding of flowering plant genome evolution.</title>
        <authorList>
            <person name="Chaw S.M."/>
            <person name="Liu Y.C."/>
            <person name="Wu Y.W."/>
            <person name="Wang H.Y."/>
            <person name="Lin C.I."/>
            <person name="Wu C.S."/>
            <person name="Ke H.M."/>
            <person name="Chang L.Y."/>
            <person name="Hsu C.Y."/>
            <person name="Yang H.T."/>
            <person name="Sudianto E."/>
            <person name="Hsu M.H."/>
            <person name="Wu K.P."/>
            <person name="Wang L.N."/>
            <person name="Leebens-Mack J.H."/>
            <person name="Tsai I.J."/>
        </authorList>
    </citation>
    <scope>NUCLEOTIDE SEQUENCE [LARGE SCALE GENOMIC DNA]</scope>
    <source>
        <strain evidence="2">cv. Chaw 1501</strain>
        <tissue evidence="1">Young leaves</tissue>
    </source>
</reference>
<dbReference type="STRING" id="337451.A0A3S3R3X4"/>
<evidence type="ECO:0000313" key="2">
    <source>
        <dbReference type="Proteomes" id="UP000283530"/>
    </source>
</evidence>
<evidence type="ECO:0000313" key="1">
    <source>
        <dbReference type="EMBL" id="RWR95039.1"/>
    </source>
</evidence>